<dbReference type="InterPro" id="IPR014710">
    <property type="entry name" value="RmlC-like_jellyroll"/>
</dbReference>
<organism evidence="3 4">
    <name type="scientific">Prauserella shujinwangii</name>
    <dbReference type="NCBI Taxonomy" id="1453103"/>
    <lineage>
        <taxon>Bacteria</taxon>
        <taxon>Bacillati</taxon>
        <taxon>Actinomycetota</taxon>
        <taxon>Actinomycetes</taxon>
        <taxon>Pseudonocardiales</taxon>
        <taxon>Pseudonocardiaceae</taxon>
        <taxon>Prauserella</taxon>
    </lineage>
</organism>
<dbReference type="Proteomes" id="UP000238362">
    <property type="component" value="Unassembled WGS sequence"/>
</dbReference>
<feature type="domain" description="Cupin type-2" evidence="2">
    <location>
        <begin position="38"/>
        <end position="102"/>
    </location>
</feature>
<dbReference type="CDD" id="cd02209">
    <property type="entry name" value="cupin_XRE_C"/>
    <property type="match status" value="1"/>
</dbReference>
<feature type="region of interest" description="Disordered" evidence="1">
    <location>
        <begin position="74"/>
        <end position="93"/>
    </location>
</feature>
<dbReference type="SUPFAM" id="SSF51182">
    <property type="entry name" value="RmlC-like cupins"/>
    <property type="match status" value="1"/>
</dbReference>
<evidence type="ECO:0000256" key="1">
    <source>
        <dbReference type="SAM" id="MobiDB-lite"/>
    </source>
</evidence>
<accession>A0A2T0LKV7</accession>
<dbReference type="InterPro" id="IPR011051">
    <property type="entry name" value="RmlC_Cupin_sf"/>
</dbReference>
<gene>
    <name evidence="3" type="ORF">B0I33_11435</name>
</gene>
<dbReference type="Gene3D" id="2.60.120.10">
    <property type="entry name" value="Jelly Rolls"/>
    <property type="match status" value="1"/>
</dbReference>
<reference evidence="3 4" key="1">
    <citation type="submission" date="2018-03" db="EMBL/GenBank/DDBJ databases">
        <title>Genomic Encyclopedia of Type Strains, Phase III (KMG-III): the genomes of soil and plant-associated and newly described type strains.</title>
        <authorList>
            <person name="Whitman W."/>
        </authorList>
    </citation>
    <scope>NUCLEOTIDE SEQUENCE [LARGE SCALE GENOMIC DNA]</scope>
    <source>
        <strain evidence="3 4">CGMCC 4.7125</strain>
    </source>
</reference>
<comment type="caution">
    <text evidence="3">The sequence shown here is derived from an EMBL/GenBank/DDBJ whole genome shotgun (WGS) entry which is preliminary data.</text>
</comment>
<dbReference type="InterPro" id="IPR013096">
    <property type="entry name" value="Cupin_2"/>
</dbReference>
<proteinExistence type="predicted"/>
<evidence type="ECO:0000313" key="3">
    <source>
        <dbReference type="EMBL" id="PRX43576.1"/>
    </source>
</evidence>
<name>A0A2T0LKV7_9PSEU</name>
<dbReference type="AlphaFoldDB" id="A0A2T0LKV7"/>
<evidence type="ECO:0000313" key="4">
    <source>
        <dbReference type="Proteomes" id="UP000238362"/>
    </source>
</evidence>
<dbReference type="RefSeq" id="WP_106182128.1">
    <property type="nucleotide sequence ID" value="NZ_PVNH01000014.1"/>
</dbReference>
<protein>
    <submittedName>
        <fullName evidence="3">Cupin domain-containing protein</fullName>
    </submittedName>
</protein>
<dbReference type="OrthoDB" id="5145129at2"/>
<keyword evidence="4" id="KW-1185">Reference proteome</keyword>
<sequence>MTLATLACAPRFENAGFVFRPLAVPSRGSAELAVWALEAPPGAESERHTVSREEVLVLHEGRMAVEVGDDRHELTPGDAVIVPPDTPVRLRNPADRPARLTVCTSRGMRGTVHGRTIDPPWAR</sequence>
<evidence type="ECO:0000259" key="2">
    <source>
        <dbReference type="Pfam" id="PF07883"/>
    </source>
</evidence>
<dbReference type="Pfam" id="PF07883">
    <property type="entry name" value="Cupin_2"/>
    <property type="match status" value="1"/>
</dbReference>
<dbReference type="EMBL" id="PVNH01000014">
    <property type="protein sequence ID" value="PRX43576.1"/>
    <property type="molecule type" value="Genomic_DNA"/>
</dbReference>